<keyword evidence="3" id="KW-0808">Transferase</keyword>
<dbReference type="GO" id="GO:0032446">
    <property type="term" value="P:protein modification by small protein conjugation"/>
    <property type="evidence" value="ECO:0007669"/>
    <property type="project" value="TreeGrafter"/>
</dbReference>
<dbReference type="GO" id="GO:0005829">
    <property type="term" value="C:cytosol"/>
    <property type="evidence" value="ECO:0007669"/>
    <property type="project" value="TreeGrafter"/>
</dbReference>
<dbReference type="PANTHER" id="PTHR14957:SF1">
    <property type="entry name" value="UBIQUITIN-LIKE-CONJUGATING ENZYME ATG10"/>
    <property type="match status" value="1"/>
</dbReference>
<evidence type="ECO:0000256" key="3">
    <source>
        <dbReference type="ARBA" id="ARBA00022679"/>
    </source>
</evidence>
<dbReference type="PANTHER" id="PTHR14957">
    <property type="entry name" value="UBIQUITIN-LIKE-CONJUGATING ENZYME ATG10"/>
    <property type="match status" value="1"/>
</dbReference>
<evidence type="ECO:0000256" key="1">
    <source>
        <dbReference type="ARBA" id="ARBA00005696"/>
    </source>
</evidence>
<gene>
    <name evidence="9" type="ORF">OBBRIDRAFT_790122</name>
</gene>
<evidence type="ECO:0000313" key="9">
    <source>
        <dbReference type="EMBL" id="OCH93597.1"/>
    </source>
</evidence>
<keyword evidence="6" id="KW-0072">Autophagy</keyword>
<accession>A0A8E2DQ07</accession>
<evidence type="ECO:0000256" key="7">
    <source>
        <dbReference type="ARBA" id="ARBA00029833"/>
    </source>
</evidence>
<evidence type="ECO:0000256" key="6">
    <source>
        <dbReference type="ARBA" id="ARBA00023006"/>
    </source>
</evidence>
<evidence type="ECO:0000256" key="8">
    <source>
        <dbReference type="SAM" id="MobiDB-lite"/>
    </source>
</evidence>
<dbReference type="EMBL" id="KV722353">
    <property type="protein sequence ID" value="OCH93597.1"/>
    <property type="molecule type" value="Genomic_DNA"/>
</dbReference>
<evidence type="ECO:0000313" key="10">
    <source>
        <dbReference type="Proteomes" id="UP000250043"/>
    </source>
</evidence>
<feature type="compositionally biased region" description="Acidic residues" evidence="8">
    <location>
        <begin position="66"/>
        <end position="83"/>
    </location>
</feature>
<dbReference type="OrthoDB" id="4089664at2759"/>
<organism evidence="9 10">
    <name type="scientific">Obba rivulosa</name>
    <dbReference type="NCBI Taxonomy" id="1052685"/>
    <lineage>
        <taxon>Eukaryota</taxon>
        <taxon>Fungi</taxon>
        <taxon>Dikarya</taxon>
        <taxon>Basidiomycota</taxon>
        <taxon>Agaricomycotina</taxon>
        <taxon>Agaricomycetes</taxon>
        <taxon>Polyporales</taxon>
        <taxon>Gelatoporiaceae</taxon>
        <taxon>Obba</taxon>
    </lineage>
</organism>
<dbReference type="InterPro" id="IPR007135">
    <property type="entry name" value="Atg3/Atg10"/>
</dbReference>
<evidence type="ECO:0000256" key="4">
    <source>
        <dbReference type="ARBA" id="ARBA00022786"/>
    </source>
</evidence>
<dbReference type="GO" id="GO:0015031">
    <property type="term" value="P:protein transport"/>
    <property type="evidence" value="ECO:0007669"/>
    <property type="project" value="UniProtKB-KW"/>
</dbReference>
<dbReference type="GO" id="GO:0000422">
    <property type="term" value="P:autophagy of mitochondrion"/>
    <property type="evidence" value="ECO:0007669"/>
    <property type="project" value="TreeGrafter"/>
</dbReference>
<comment type="similarity">
    <text evidence="1">Belongs to the ATG10 family.</text>
</comment>
<dbReference type="GO" id="GO:0000045">
    <property type="term" value="P:autophagosome assembly"/>
    <property type="evidence" value="ECO:0007669"/>
    <property type="project" value="TreeGrafter"/>
</dbReference>
<protein>
    <recommendedName>
        <fullName evidence="2">Ubiquitin-like-conjugating enzyme ATG10</fullName>
    </recommendedName>
    <alternativeName>
        <fullName evidence="7">Autophagy-related protein 10</fullName>
    </alternativeName>
</protein>
<evidence type="ECO:0000256" key="5">
    <source>
        <dbReference type="ARBA" id="ARBA00022927"/>
    </source>
</evidence>
<feature type="region of interest" description="Disordered" evidence="8">
    <location>
        <begin position="62"/>
        <end position="92"/>
    </location>
</feature>
<sequence length="225" mass="24739">MAATLTRSQFETACKAYVAKHSAPEGSTLLNGYPTGWTWREHALLPHLGYLSRSVLVLQEPKQLASEEESDDGMTSDANDADVDPSAAATSTTEVLTVQQHVVRSATFQVPTFYWTMHRRDGTPLSLDEMLTTGFLRTTSLPEHDKSRFALSPPDSPFPLLSQGDHPILGTPSWYLHPCHSAEAVAELLSEVHIDEWSEEECLLGWLELWFVVLGGVVDLGSGCS</sequence>
<dbReference type="AlphaFoldDB" id="A0A8E2DQ07"/>
<dbReference type="Gene3D" id="3.30.1460.50">
    <property type="match status" value="1"/>
</dbReference>
<proteinExistence type="inferred from homology"/>
<keyword evidence="10" id="KW-1185">Reference proteome</keyword>
<keyword evidence="4" id="KW-0833">Ubl conjugation pathway</keyword>
<keyword evidence="5" id="KW-0653">Protein transport</keyword>
<reference evidence="9 10" key="1">
    <citation type="submission" date="2016-07" db="EMBL/GenBank/DDBJ databases">
        <title>Draft genome of the white-rot fungus Obba rivulosa 3A-2.</title>
        <authorList>
            <consortium name="DOE Joint Genome Institute"/>
            <person name="Miettinen O."/>
            <person name="Riley R."/>
            <person name="Acob R."/>
            <person name="Barry K."/>
            <person name="Cullen D."/>
            <person name="De Vries R."/>
            <person name="Hainaut M."/>
            <person name="Hatakka A."/>
            <person name="Henrissat B."/>
            <person name="Hilden K."/>
            <person name="Kuo R."/>
            <person name="Labutti K."/>
            <person name="Lipzen A."/>
            <person name="Makela M.R."/>
            <person name="Sandor L."/>
            <person name="Spatafora J.W."/>
            <person name="Grigoriev I.V."/>
            <person name="Hibbett D.S."/>
        </authorList>
    </citation>
    <scope>NUCLEOTIDE SEQUENCE [LARGE SCALE GENOMIC DNA]</scope>
    <source>
        <strain evidence="9 10">3A-2</strain>
    </source>
</reference>
<keyword evidence="5" id="KW-0813">Transport</keyword>
<dbReference type="Pfam" id="PF03987">
    <property type="entry name" value="Autophagy_act_C"/>
    <property type="match status" value="1"/>
</dbReference>
<dbReference type="GO" id="GO:0061651">
    <property type="term" value="F:Atg12 conjugating enzyme activity"/>
    <property type="evidence" value="ECO:0007669"/>
    <property type="project" value="TreeGrafter"/>
</dbReference>
<dbReference type="Proteomes" id="UP000250043">
    <property type="component" value="Unassembled WGS sequence"/>
</dbReference>
<evidence type="ECO:0000256" key="2">
    <source>
        <dbReference type="ARBA" id="ARBA00021099"/>
    </source>
</evidence>
<name>A0A8E2DQ07_9APHY</name>